<evidence type="ECO:0000313" key="1">
    <source>
        <dbReference type="EMBL" id="TCN26010.1"/>
    </source>
</evidence>
<evidence type="ECO:0000313" key="2">
    <source>
        <dbReference type="Proteomes" id="UP000295689"/>
    </source>
</evidence>
<sequence length="47" mass="5579">MEQVTVQYWICSECQKEITEEAEYIDNHGVCDDCYSLPIKHRMAKLK</sequence>
<accession>A0A4V6NKR8</accession>
<keyword evidence="2" id="KW-1185">Reference proteome</keyword>
<proteinExistence type="predicted"/>
<dbReference type="Proteomes" id="UP000295689">
    <property type="component" value="Unassembled WGS sequence"/>
</dbReference>
<protein>
    <submittedName>
        <fullName evidence="1">Uncharacterized protein</fullName>
    </submittedName>
</protein>
<dbReference type="EMBL" id="SLVV01000004">
    <property type="protein sequence ID" value="TCN26010.1"/>
    <property type="molecule type" value="Genomic_DNA"/>
</dbReference>
<dbReference type="AlphaFoldDB" id="A0A4V6NKR8"/>
<dbReference type="RefSeq" id="WP_158287035.1">
    <property type="nucleotide sequence ID" value="NZ_JABUHM010000009.1"/>
</dbReference>
<organism evidence="1 2">
    <name type="scientific">Mesobacillus foraminis</name>
    <dbReference type="NCBI Taxonomy" id="279826"/>
    <lineage>
        <taxon>Bacteria</taxon>
        <taxon>Bacillati</taxon>
        <taxon>Bacillota</taxon>
        <taxon>Bacilli</taxon>
        <taxon>Bacillales</taxon>
        <taxon>Bacillaceae</taxon>
        <taxon>Mesobacillus</taxon>
    </lineage>
</organism>
<reference evidence="1 2" key="1">
    <citation type="journal article" date="2015" name="Stand. Genomic Sci.">
        <title>Genomic Encyclopedia of Bacterial and Archaeal Type Strains, Phase III: the genomes of soil and plant-associated and newly described type strains.</title>
        <authorList>
            <person name="Whitman W.B."/>
            <person name="Woyke T."/>
            <person name="Klenk H.P."/>
            <person name="Zhou Y."/>
            <person name="Lilburn T.G."/>
            <person name="Beck B.J."/>
            <person name="De Vos P."/>
            <person name="Vandamme P."/>
            <person name="Eisen J.A."/>
            <person name="Garrity G."/>
            <person name="Hugenholtz P."/>
            <person name="Kyrpides N.C."/>
        </authorList>
    </citation>
    <scope>NUCLEOTIDE SEQUENCE [LARGE SCALE GENOMIC DNA]</scope>
    <source>
        <strain evidence="1 2">CV53</strain>
    </source>
</reference>
<comment type="caution">
    <text evidence="1">The sequence shown here is derived from an EMBL/GenBank/DDBJ whole genome shotgun (WGS) entry which is preliminary data.</text>
</comment>
<gene>
    <name evidence="1" type="ORF">EV146_104117</name>
</gene>
<name>A0A4V6NKR8_9BACI</name>